<keyword evidence="7 13" id="KW-0067">ATP-binding</keyword>
<evidence type="ECO:0000256" key="12">
    <source>
        <dbReference type="ARBA" id="ARBA00048988"/>
    </source>
</evidence>
<dbReference type="PROSITE" id="PS51198">
    <property type="entry name" value="UVRD_HELICASE_ATP_BIND"/>
    <property type="match status" value="1"/>
</dbReference>
<dbReference type="InterPro" id="IPR011604">
    <property type="entry name" value="PDDEXK-like_dom_sf"/>
</dbReference>
<dbReference type="Proteomes" id="UP001595807">
    <property type="component" value="Unassembled WGS sequence"/>
</dbReference>
<keyword evidence="10 13" id="KW-0413">Isomerase</keyword>
<dbReference type="InterPro" id="IPR014016">
    <property type="entry name" value="UvrD-like_ATP-bd"/>
</dbReference>
<sequence length="1216" mass="138473">MFAAFLSPEDIQQLQLAEAQSDKAQKKTPEQIEAIHSWGQNILVSASAGSGKTFVMVQRIMEQLKRGVGIKNLFISTFTVKAAGELKERLETELSKAMQEADSDDLRRHLAQQLADVQNADIGTMDAFTQKLLTEHGYLLGISPQFRILTDKSEQDILKKEVFTDLFRDYLTGPDGKTFERLVRNFTGNRKDSRAFQAVVNTIYDFIQSTSNPQDWLRETFLLSYQAGIALPFTPEEKIADFRQSLRQAAQVLEDVTNLEEYGKAKKDGKPTATYLKHQAMINQLDQAEQGLYEQVDLASLSQLAGQLYESLPSSDEVTVKGTKYPVFKDLKSQMASVVHLETILKYQGQALPLLEVLQRFMLDFTQQYLERKKAENALEFADVSHLAIQLLETEDQVRQSLQAKYHEVMVDEYQDTNHTQERILELLSNGHNRFMVGDIKQSIYRFRQADPQIFNQKFKLYQEDPNQGKLILLKENFRSQIEVLEATNALFSRLMDEAVGDVTYDDSHSLVAGSPRQLEREEKHLAEYLIYDTDQGESIPASEEGDMDQPALTNGEVELVAKEIIRLHQEEGVAFKDITLLVASRTRNDNILKIFDQRGIPLVADGGESNYLKSIEVMVMLDTLRSINNPLNDYALIALLKSPMFAFDEDELARISLQGLPDKPKQNFYDKLVQADQGQGQEPGLVTASLAEKISRFRQYFEGWRSFAQTHSIYDLIWKIYQDRLYYDHVGAMVKGDQRQANLYALALRANRFEQTGFKGLPRFISMIDKILQAENDLADVELVLPKDAVSLMTIHKSKGLQFPYVFILNMDKKFDGRDEKSKVILSRQKGIGIKYLADMKEDLGPQYQLPTALVSMDTFPYQTNQEDLHLAALSEQMRLLYVAMTRAEKKLYLVGKASQTKSEDKYGTDTEHGRLPVALRKELSSFQDWFLAIEAAFPEIAKTIHKQFVTDADLTEEAIGKLEPALPFDASDQTDNRQSEQIRRALEVMASVDQLNQTYRKAIDLPTLRTPSQVKAVYRPVIDGDNLDVMDKSLILQEEIHFELPDFAKKKAVTALELGSATHELMQRLVVSDLVTLADLETALSALNVESDVKDKLDLLKLYAFFSTDLGILIQEQADKLHREAPFAMIEKDPESDEDFVIRGIIDGYLLLDDRIVLFDYKTDRYSNPQQLIDRYQGQMNLYAEALRKSYQIQQVDKYLILLGGETLQVVQVP</sequence>
<evidence type="ECO:0000259" key="16">
    <source>
        <dbReference type="PROSITE" id="PS51198"/>
    </source>
</evidence>
<dbReference type="PANTHER" id="PTHR11070">
    <property type="entry name" value="UVRD / RECB / PCRA DNA HELICASE FAMILY MEMBER"/>
    <property type="match status" value="1"/>
</dbReference>
<gene>
    <name evidence="13 18" type="primary">addA</name>
    <name evidence="18" type="ORF">ACFORF_11110</name>
</gene>
<keyword evidence="9 13" id="KW-0234">DNA repair</keyword>
<dbReference type="Gene3D" id="1.10.486.10">
    <property type="entry name" value="PCRA, domain 4"/>
    <property type="match status" value="1"/>
</dbReference>
<dbReference type="Gene3D" id="3.40.50.300">
    <property type="entry name" value="P-loop containing nucleotide triphosphate hydrolases"/>
    <property type="match status" value="4"/>
</dbReference>
<comment type="catalytic activity">
    <reaction evidence="12 13">
        <text>ATP + H2O = ADP + phosphate + H(+)</text>
        <dbReference type="Rhea" id="RHEA:13065"/>
        <dbReference type="ChEBI" id="CHEBI:15377"/>
        <dbReference type="ChEBI" id="CHEBI:15378"/>
        <dbReference type="ChEBI" id="CHEBI:30616"/>
        <dbReference type="ChEBI" id="CHEBI:43474"/>
        <dbReference type="ChEBI" id="CHEBI:456216"/>
        <dbReference type="EC" id="5.6.2.4"/>
    </reaction>
</comment>
<dbReference type="EMBL" id="JBHRZV010000053">
    <property type="protein sequence ID" value="MFC3929098.1"/>
    <property type="molecule type" value="Genomic_DNA"/>
</dbReference>
<comment type="function">
    <text evidence="13">The heterodimer acts as both an ATP-dependent DNA helicase and an ATP-dependent, dual-direction single-stranded exonuclease. Recognizes the chi site generating a DNA molecule suitable for the initiation of homologous recombination. The AddA nuclease domain is required for chi fragment generation; this subunit has the helicase and 3' -&gt; 5' nuclease activities.</text>
</comment>
<evidence type="ECO:0000256" key="5">
    <source>
        <dbReference type="ARBA" id="ARBA00022806"/>
    </source>
</evidence>
<feature type="binding site" evidence="14">
    <location>
        <begin position="46"/>
        <end position="53"/>
    </location>
    <ligand>
        <name>ATP</name>
        <dbReference type="ChEBI" id="CHEBI:30616"/>
    </ligand>
</feature>
<dbReference type="GO" id="GO:0016787">
    <property type="term" value="F:hydrolase activity"/>
    <property type="evidence" value="ECO:0007669"/>
    <property type="project" value="UniProtKB-KW"/>
</dbReference>
<dbReference type="PROSITE" id="PS51217">
    <property type="entry name" value="UVRD_HELICASE_CTER"/>
    <property type="match status" value="1"/>
</dbReference>
<comment type="catalytic activity">
    <reaction evidence="11 13">
        <text>Couples ATP hydrolysis with the unwinding of duplex DNA by translocating in the 3'-5' direction.</text>
        <dbReference type="EC" id="5.6.2.4"/>
    </reaction>
</comment>
<evidence type="ECO:0000256" key="4">
    <source>
        <dbReference type="ARBA" id="ARBA00022801"/>
    </source>
</evidence>
<comment type="similarity">
    <text evidence="13">Belongs to the helicase family. AddA subfamily.</text>
</comment>
<evidence type="ECO:0000256" key="15">
    <source>
        <dbReference type="SAM" id="Coils"/>
    </source>
</evidence>
<evidence type="ECO:0000313" key="18">
    <source>
        <dbReference type="EMBL" id="MFC3929098.1"/>
    </source>
</evidence>
<keyword evidence="15" id="KW-0175">Coiled coil</keyword>
<protein>
    <recommendedName>
        <fullName evidence="13">ATP-dependent helicase/nuclease subunit A</fullName>
        <ecNumber evidence="13">3.1.-.-</ecNumber>
        <ecNumber evidence="13">5.6.2.4</ecNumber>
    </recommendedName>
    <alternativeName>
        <fullName evidence="13">ATP-dependent helicase/nuclease AddA</fullName>
    </alternativeName>
    <alternativeName>
        <fullName evidence="13">DNA 3'-5' helicase AddA</fullName>
    </alternativeName>
</protein>
<dbReference type="EC" id="5.6.2.4" evidence="13"/>
<evidence type="ECO:0000256" key="14">
    <source>
        <dbReference type="PROSITE-ProRule" id="PRU00560"/>
    </source>
</evidence>
<feature type="domain" description="UvrD-like helicase ATP-binding" evidence="16">
    <location>
        <begin position="25"/>
        <end position="481"/>
    </location>
</feature>
<dbReference type="EC" id="3.1.-.-" evidence="13"/>
<dbReference type="Pfam" id="PF12705">
    <property type="entry name" value="PDDEXK_1"/>
    <property type="match status" value="1"/>
</dbReference>
<evidence type="ECO:0000256" key="13">
    <source>
        <dbReference type="HAMAP-Rule" id="MF_01451"/>
    </source>
</evidence>
<dbReference type="InterPro" id="IPR038726">
    <property type="entry name" value="PDDEXK_AddAB-type"/>
</dbReference>
<keyword evidence="1 13" id="KW-0540">Nuclease</keyword>
<dbReference type="InterPro" id="IPR027417">
    <property type="entry name" value="P-loop_NTPase"/>
</dbReference>
<evidence type="ECO:0000256" key="8">
    <source>
        <dbReference type="ARBA" id="ARBA00023125"/>
    </source>
</evidence>
<dbReference type="InterPro" id="IPR000212">
    <property type="entry name" value="DNA_helicase_UvrD/REP"/>
</dbReference>
<evidence type="ECO:0000313" key="19">
    <source>
        <dbReference type="Proteomes" id="UP001595807"/>
    </source>
</evidence>
<dbReference type="HAMAP" id="MF_01451">
    <property type="entry name" value="AddA"/>
    <property type="match status" value="1"/>
</dbReference>
<dbReference type="CDD" id="cd17932">
    <property type="entry name" value="DEXQc_UvrD"/>
    <property type="match status" value="1"/>
</dbReference>
<evidence type="ECO:0000256" key="2">
    <source>
        <dbReference type="ARBA" id="ARBA00022741"/>
    </source>
</evidence>
<evidence type="ECO:0000256" key="11">
    <source>
        <dbReference type="ARBA" id="ARBA00034617"/>
    </source>
</evidence>
<dbReference type="GO" id="GO:0003678">
    <property type="term" value="F:DNA helicase activity"/>
    <property type="evidence" value="ECO:0007669"/>
    <property type="project" value="UniProtKB-EC"/>
</dbReference>
<dbReference type="SUPFAM" id="SSF52980">
    <property type="entry name" value="Restriction endonuclease-like"/>
    <property type="match status" value="1"/>
</dbReference>
<evidence type="ECO:0000256" key="9">
    <source>
        <dbReference type="ARBA" id="ARBA00023204"/>
    </source>
</evidence>
<dbReference type="SUPFAM" id="SSF52540">
    <property type="entry name" value="P-loop containing nucleoside triphosphate hydrolases"/>
    <property type="match status" value="1"/>
</dbReference>
<accession>A0ABV8CYU9</accession>
<dbReference type="RefSeq" id="WP_380428214.1">
    <property type="nucleotide sequence ID" value="NZ_JBHRZV010000053.1"/>
</dbReference>
<comment type="caution">
    <text evidence="18">The sequence shown here is derived from an EMBL/GenBank/DDBJ whole genome shotgun (WGS) entry which is preliminary data.</text>
</comment>
<proteinExistence type="inferred from homology"/>
<keyword evidence="4 13" id="KW-0378">Hydrolase</keyword>
<evidence type="ECO:0000256" key="10">
    <source>
        <dbReference type="ARBA" id="ARBA00023235"/>
    </source>
</evidence>
<comment type="cofactor">
    <cofactor evidence="13">
        <name>Mg(2+)</name>
        <dbReference type="ChEBI" id="CHEBI:18420"/>
    </cofactor>
</comment>
<dbReference type="Pfam" id="PF13361">
    <property type="entry name" value="UvrD_C"/>
    <property type="match status" value="1"/>
</dbReference>
<evidence type="ECO:0000256" key="7">
    <source>
        <dbReference type="ARBA" id="ARBA00022840"/>
    </source>
</evidence>
<evidence type="ECO:0000259" key="17">
    <source>
        <dbReference type="PROSITE" id="PS51217"/>
    </source>
</evidence>
<reference evidence="19" key="1">
    <citation type="journal article" date="2019" name="Int. J. Syst. Evol. Microbiol.">
        <title>The Global Catalogue of Microorganisms (GCM) 10K type strain sequencing project: providing services to taxonomists for standard genome sequencing and annotation.</title>
        <authorList>
            <consortium name="The Broad Institute Genomics Platform"/>
            <consortium name="The Broad Institute Genome Sequencing Center for Infectious Disease"/>
            <person name="Wu L."/>
            <person name="Ma J."/>
        </authorList>
    </citation>
    <scope>NUCLEOTIDE SEQUENCE [LARGE SCALE GENOMIC DNA]</scope>
    <source>
        <strain evidence="19">CCUG 67170</strain>
    </source>
</reference>
<dbReference type="NCBIfam" id="TIGR02785">
    <property type="entry name" value="addA_Gpos"/>
    <property type="match status" value="1"/>
</dbReference>
<evidence type="ECO:0000256" key="6">
    <source>
        <dbReference type="ARBA" id="ARBA00022839"/>
    </source>
</evidence>
<evidence type="ECO:0000256" key="3">
    <source>
        <dbReference type="ARBA" id="ARBA00022763"/>
    </source>
</evidence>
<dbReference type="Gene3D" id="3.90.320.10">
    <property type="match status" value="1"/>
</dbReference>
<dbReference type="Pfam" id="PF00580">
    <property type="entry name" value="UvrD-helicase"/>
    <property type="match status" value="1"/>
</dbReference>
<keyword evidence="19" id="KW-1185">Reference proteome</keyword>
<keyword evidence="2 13" id="KW-0547">Nucleotide-binding</keyword>
<keyword evidence="5 13" id="KW-0347">Helicase</keyword>
<feature type="domain" description="UvrD-like helicase C-terminal" evidence="17">
    <location>
        <begin position="509"/>
        <end position="801"/>
    </location>
</feature>
<feature type="coiled-coil region" evidence="15">
    <location>
        <begin position="80"/>
        <end position="107"/>
    </location>
</feature>
<keyword evidence="3 13" id="KW-0227">DNA damage</keyword>
<organism evidence="18 19">
    <name type="scientific">Streptococcus caprae</name>
    <dbReference type="NCBI Taxonomy" id="1640501"/>
    <lineage>
        <taxon>Bacteria</taxon>
        <taxon>Bacillati</taxon>
        <taxon>Bacillota</taxon>
        <taxon>Bacilli</taxon>
        <taxon>Lactobacillales</taxon>
        <taxon>Streptococcaceae</taxon>
        <taxon>Streptococcus</taxon>
    </lineage>
</organism>
<evidence type="ECO:0000256" key="1">
    <source>
        <dbReference type="ARBA" id="ARBA00022722"/>
    </source>
</evidence>
<dbReference type="InterPro" id="IPR011335">
    <property type="entry name" value="Restrct_endonuc-II-like"/>
</dbReference>
<name>A0ABV8CYU9_9STRE</name>
<keyword evidence="8 13" id="KW-0238">DNA-binding</keyword>
<dbReference type="PANTHER" id="PTHR11070:SF48">
    <property type="entry name" value="ATP-DEPENDENT HELICASE_NUCLEASE SUBUNIT A"/>
    <property type="match status" value="1"/>
</dbReference>
<keyword evidence="6 13" id="KW-0269">Exonuclease</keyword>
<dbReference type="InterPro" id="IPR014152">
    <property type="entry name" value="AddA"/>
</dbReference>
<comment type="subunit">
    <text evidence="13">Heterodimer of AddA and AddB/RexB.</text>
</comment>
<dbReference type="InterPro" id="IPR014017">
    <property type="entry name" value="DNA_helicase_UvrD-like_C"/>
</dbReference>